<organism evidence="1 2">
    <name type="scientific">Auriscalpium vulgare</name>
    <dbReference type="NCBI Taxonomy" id="40419"/>
    <lineage>
        <taxon>Eukaryota</taxon>
        <taxon>Fungi</taxon>
        <taxon>Dikarya</taxon>
        <taxon>Basidiomycota</taxon>
        <taxon>Agaricomycotina</taxon>
        <taxon>Agaricomycetes</taxon>
        <taxon>Russulales</taxon>
        <taxon>Auriscalpiaceae</taxon>
        <taxon>Auriscalpium</taxon>
    </lineage>
</organism>
<comment type="caution">
    <text evidence="1">The sequence shown here is derived from an EMBL/GenBank/DDBJ whole genome shotgun (WGS) entry which is preliminary data.</text>
</comment>
<reference evidence="1" key="1">
    <citation type="submission" date="2021-02" db="EMBL/GenBank/DDBJ databases">
        <authorList>
            <consortium name="DOE Joint Genome Institute"/>
            <person name="Ahrendt S."/>
            <person name="Looney B.P."/>
            <person name="Miyauchi S."/>
            <person name="Morin E."/>
            <person name="Drula E."/>
            <person name="Courty P.E."/>
            <person name="Chicoki N."/>
            <person name="Fauchery L."/>
            <person name="Kohler A."/>
            <person name="Kuo A."/>
            <person name="Labutti K."/>
            <person name="Pangilinan J."/>
            <person name="Lipzen A."/>
            <person name="Riley R."/>
            <person name="Andreopoulos W."/>
            <person name="He G."/>
            <person name="Johnson J."/>
            <person name="Barry K.W."/>
            <person name="Grigoriev I.V."/>
            <person name="Nagy L."/>
            <person name="Hibbett D."/>
            <person name="Henrissat B."/>
            <person name="Matheny P.B."/>
            <person name="Labbe J."/>
            <person name="Martin F."/>
        </authorList>
    </citation>
    <scope>NUCLEOTIDE SEQUENCE</scope>
    <source>
        <strain evidence="1">FP105234-sp</strain>
    </source>
</reference>
<gene>
    <name evidence="1" type="ORF">FA95DRAFT_590327</name>
</gene>
<dbReference type="Proteomes" id="UP000814033">
    <property type="component" value="Unassembled WGS sequence"/>
</dbReference>
<proteinExistence type="predicted"/>
<keyword evidence="2" id="KW-1185">Reference proteome</keyword>
<sequence length="165" mass="18294">MNPTSMRAEPSESLVGAAYQFLFRRAAGVSTQLPPRSPALDQGTMAPDAADELLLLVGKRPDLTEACPTTLSRTLYQAIGLETDPRPTDPDPESAIHAEFLDDRRHYTPDRAVPAKTLVDAALNYLRRRSLRFPSALTVSQEALKAERWVDLRGKLATFLYQGRD</sequence>
<protein>
    <submittedName>
        <fullName evidence="1">Uncharacterized protein</fullName>
    </submittedName>
</protein>
<reference evidence="1" key="2">
    <citation type="journal article" date="2022" name="New Phytol.">
        <title>Evolutionary transition to the ectomycorrhizal habit in the genomes of a hyperdiverse lineage of mushroom-forming fungi.</title>
        <authorList>
            <person name="Looney B."/>
            <person name="Miyauchi S."/>
            <person name="Morin E."/>
            <person name="Drula E."/>
            <person name="Courty P.E."/>
            <person name="Kohler A."/>
            <person name="Kuo A."/>
            <person name="LaButti K."/>
            <person name="Pangilinan J."/>
            <person name="Lipzen A."/>
            <person name="Riley R."/>
            <person name="Andreopoulos W."/>
            <person name="He G."/>
            <person name="Johnson J."/>
            <person name="Nolan M."/>
            <person name="Tritt A."/>
            <person name="Barry K.W."/>
            <person name="Grigoriev I.V."/>
            <person name="Nagy L.G."/>
            <person name="Hibbett D."/>
            <person name="Henrissat B."/>
            <person name="Matheny P.B."/>
            <person name="Labbe J."/>
            <person name="Martin F.M."/>
        </authorList>
    </citation>
    <scope>NUCLEOTIDE SEQUENCE</scope>
    <source>
        <strain evidence="1">FP105234-sp</strain>
    </source>
</reference>
<name>A0ACB8RF99_9AGAM</name>
<dbReference type="EMBL" id="MU276075">
    <property type="protein sequence ID" value="KAI0042270.1"/>
    <property type="molecule type" value="Genomic_DNA"/>
</dbReference>
<evidence type="ECO:0000313" key="2">
    <source>
        <dbReference type="Proteomes" id="UP000814033"/>
    </source>
</evidence>
<accession>A0ACB8RF99</accession>
<evidence type="ECO:0000313" key="1">
    <source>
        <dbReference type="EMBL" id="KAI0042270.1"/>
    </source>
</evidence>